<proteinExistence type="predicted"/>
<dbReference type="AlphaFoldDB" id="A0A5B6YI99"/>
<gene>
    <name evidence="2" type="ORF">Din_000943</name>
</gene>
<feature type="compositionally biased region" description="Polar residues" evidence="1">
    <location>
        <begin position="454"/>
        <end position="464"/>
    </location>
</feature>
<evidence type="ECO:0000313" key="2">
    <source>
        <dbReference type="EMBL" id="MPA31502.1"/>
    </source>
</evidence>
<feature type="region of interest" description="Disordered" evidence="1">
    <location>
        <begin position="183"/>
        <end position="214"/>
    </location>
</feature>
<protein>
    <submittedName>
        <fullName evidence="2">Uncharacterized protein</fullName>
    </submittedName>
</protein>
<feature type="region of interest" description="Disordered" evidence="1">
    <location>
        <begin position="259"/>
        <end position="342"/>
    </location>
</feature>
<sequence length="472" mass="51793">MFQRNTKPHRSVFYGGENAENRVGVAQRKSFEPIDHWDFLDEIEAPMWIDLTLEVNSTYQDINDEWFHISHPFHQHSPCQPISAFSHSVEGCTKLDFGLEGPSSPKLPPSVSRSRGKHYRSREWGRSNCWLTSNKQHPVKNLSSKSSWVNSGSCQKIKSKLSYGNPKGNAGSKASSVCKSSLTETSGSKYSKPISSFGDSNRGESKSTSTITSENIEQQQKKFFEVSSQTFGHTSGLLSTLKITLRKSCVTRQASRAEIIGGRQSGGRKSSSSKSSVGSSSNPGYDVEDVKLHTTQNKDTTPESRNAVRMSEATKNKVRLSNVSKVSTAQVQDMSSKSRMGGKVIAANSIRKETTKSKLQCRTVQAKATVLHRINKQDLLTAATKAKDKEGVSRYNKLPGGGKENAIGRMAVSQKSSARDDAAGGVVQGQKVMKQCVPEKSDRTGLVHPKGKINSRSEGKNSTNVIQKVYLR</sequence>
<reference evidence="2" key="1">
    <citation type="submission" date="2019-08" db="EMBL/GenBank/DDBJ databases">
        <title>Reference gene set and small RNA set construction with multiple tissues from Davidia involucrata Baill.</title>
        <authorList>
            <person name="Yang H."/>
            <person name="Zhou C."/>
            <person name="Li G."/>
            <person name="Wang J."/>
            <person name="Gao P."/>
            <person name="Wang M."/>
            <person name="Wang R."/>
            <person name="Zhao Y."/>
        </authorList>
    </citation>
    <scope>NUCLEOTIDE SEQUENCE</scope>
    <source>
        <tissue evidence="2">Mixed with DoveR01_LX</tissue>
    </source>
</reference>
<organism evidence="2">
    <name type="scientific">Davidia involucrata</name>
    <name type="common">Dove tree</name>
    <dbReference type="NCBI Taxonomy" id="16924"/>
    <lineage>
        <taxon>Eukaryota</taxon>
        <taxon>Viridiplantae</taxon>
        <taxon>Streptophyta</taxon>
        <taxon>Embryophyta</taxon>
        <taxon>Tracheophyta</taxon>
        <taxon>Spermatophyta</taxon>
        <taxon>Magnoliopsida</taxon>
        <taxon>eudicotyledons</taxon>
        <taxon>Gunneridae</taxon>
        <taxon>Pentapetalae</taxon>
        <taxon>asterids</taxon>
        <taxon>Cornales</taxon>
        <taxon>Nyssaceae</taxon>
        <taxon>Davidia</taxon>
    </lineage>
</organism>
<feature type="compositionally biased region" description="Polar residues" evidence="1">
    <location>
        <begin position="319"/>
        <end position="338"/>
    </location>
</feature>
<feature type="region of interest" description="Disordered" evidence="1">
    <location>
        <begin position="416"/>
        <end position="464"/>
    </location>
</feature>
<evidence type="ECO:0000256" key="1">
    <source>
        <dbReference type="SAM" id="MobiDB-lite"/>
    </source>
</evidence>
<feature type="compositionally biased region" description="Low complexity" evidence="1">
    <location>
        <begin position="267"/>
        <end position="281"/>
    </location>
</feature>
<accession>A0A5B6YI99</accession>
<name>A0A5B6YI99_DAVIN</name>
<feature type="compositionally biased region" description="Polar residues" evidence="1">
    <location>
        <begin position="183"/>
        <end position="199"/>
    </location>
</feature>
<dbReference type="EMBL" id="GHES01000943">
    <property type="protein sequence ID" value="MPA31502.1"/>
    <property type="molecule type" value="Transcribed_RNA"/>
</dbReference>